<keyword evidence="3" id="KW-1185">Reference proteome</keyword>
<dbReference type="EMBL" id="BAABUJ010000012">
    <property type="protein sequence ID" value="GAA5799344.1"/>
    <property type="molecule type" value="Genomic_DNA"/>
</dbReference>
<dbReference type="Proteomes" id="UP001476247">
    <property type="component" value="Unassembled WGS sequence"/>
</dbReference>
<feature type="compositionally biased region" description="Acidic residues" evidence="1">
    <location>
        <begin position="59"/>
        <end position="68"/>
    </location>
</feature>
<evidence type="ECO:0000313" key="2">
    <source>
        <dbReference type="EMBL" id="GAA5799344.1"/>
    </source>
</evidence>
<evidence type="ECO:0000313" key="3">
    <source>
        <dbReference type="Proteomes" id="UP001476247"/>
    </source>
</evidence>
<evidence type="ECO:0000256" key="1">
    <source>
        <dbReference type="SAM" id="MobiDB-lite"/>
    </source>
</evidence>
<reference evidence="2 3" key="1">
    <citation type="submission" date="2024-04" db="EMBL/GenBank/DDBJ databases">
        <title>genome sequences of Mucor flavus KT1a and Helicostylum pulchrum KT1b strains isolation_sourced from the surface of a dry-aged beef.</title>
        <authorList>
            <person name="Toyotome T."/>
            <person name="Hosono M."/>
            <person name="Torimaru M."/>
            <person name="Fukuda K."/>
            <person name="Mikami N."/>
        </authorList>
    </citation>
    <scope>NUCLEOTIDE SEQUENCE [LARGE SCALE GENOMIC DNA]</scope>
    <source>
        <strain evidence="2 3">KT1b</strain>
    </source>
</reference>
<feature type="region of interest" description="Disordered" evidence="1">
    <location>
        <begin position="57"/>
        <end position="79"/>
    </location>
</feature>
<accession>A0ABP9XX47</accession>
<gene>
    <name evidence="2" type="ORF">HPULCUR_004758</name>
</gene>
<organism evidence="2 3">
    <name type="scientific">Helicostylum pulchrum</name>
    <dbReference type="NCBI Taxonomy" id="562976"/>
    <lineage>
        <taxon>Eukaryota</taxon>
        <taxon>Fungi</taxon>
        <taxon>Fungi incertae sedis</taxon>
        <taxon>Mucoromycota</taxon>
        <taxon>Mucoromycotina</taxon>
        <taxon>Mucoromycetes</taxon>
        <taxon>Mucorales</taxon>
        <taxon>Mucorineae</taxon>
        <taxon>Mucoraceae</taxon>
        <taxon>Helicostylum</taxon>
    </lineage>
</organism>
<protein>
    <submittedName>
        <fullName evidence="2">Uncharacterized protein</fullName>
    </submittedName>
</protein>
<name>A0ABP9XX47_9FUNG</name>
<comment type="caution">
    <text evidence="2">The sequence shown here is derived from an EMBL/GenBank/DDBJ whole genome shotgun (WGS) entry which is preliminary data.</text>
</comment>
<proteinExistence type="predicted"/>
<sequence length="79" mass="9270">MKAQSNLDMKSQIDRSKTRKHINKIEDILGTTSAAETPQCDSNILWPDLSILDNKSNWDDEEEGEEYKEEVSRNCRRWK</sequence>